<gene>
    <name evidence="1" type="ORF">E8L09_08700</name>
</gene>
<accession>A0A4V4RX10</accession>
<protein>
    <submittedName>
        <fullName evidence="1">Uncharacterized protein</fullName>
    </submittedName>
</protein>
<proteinExistence type="predicted"/>
<organism evidence="1 2">
    <name type="scientific">Streptococcus suis</name>
    <dbReference type="NCBI Taxonomy" id="1307"/>
    <lineage>
        <taxon>Bacteria</taxon>
        <taxon>Bacillati</taxon>
        <taxon>Bacillota</taxon>
        <taxon>Bacilli</taxon>
        <taxon>Lactobacillales</taxon>
        <taxon>Streptococcaceae</taxon>
        <taxon>Streptococcus</taxon>
    </lineage>
</organism>
<reference evidence="1 2" key="1">
    <citation type="submission" date="2019-04" db="EMBL/GenBank/DDBJ databases">
        <title>Genome analysis of Streptococcus suis strain WUSS286.</title>
        <authorList>
            <person name="Chen H."/>
            <person name="Gao X."/>
            <person name="Wu Z."/>
        </authorList>
    </citation>
    <scope>NUCLEOTIDE SEQUENCE [LARGE SCALE GENOMIC DNA]</scope>
    <source>
        <strain evidence="1 2">WUSS286</strain>
    </source>
</reference>
<evidence type="ECO:0000313" key="1">
    <source>
        <dbReference type="EMBL" id="TII01975.1"/>
    </source>
</evidence>
<comment type="caution">
    <text evidence="1">The sequence shown here is derived from an EMBL/GenBank/DDBJ whole genome shotgun (WGS) entry which is preliminary data.</text>
</comment>
<dbReference type="Proteomes" id="UP000306426">
    <property type="component" value="Unassembled WGS sequence"/>
</dbReference>
<sequence>MIIFNMVKRKKIENNPSNDGGDKKTELSVSVVNPIEIKTKSKGLGEKIWQKIPILISLVALGTSVFVAYKNNKRSDYLETTNFNIVQNFWQEKPSYTLYNESEKPLTLPPQPSYYMYIPAKLYWIFKDGYRYSTLILLPVSYEHVISQTSTGKTIDEIETSVLPNNFYGKLGHRDMRSHIFGKPGEDDIAFELRVYPFLAIATYLEYSYKDHPSELEFSHFITTPFGKHDLSPDRLRDLENYTRNMASFPENEIKIKGDENIYDTAFYYLVSELDYLLDNKELSENEKQKLMTFMGTKREIDESLDSKDFDLEDEMKKYQTFEEFQKSLWNENNFNGLGQYLSDKVVPAKDPLYPDY</sequence>
<evidence type="ECO:0000313" key="2">
    <source>
        <dbReference type="Proteomes" id="UP000306426"/>
    </source>
</evidence>
<name>A0A4V4RX10_STRSU</name>
<dbReference type="RefSeq" id="WP_105183849.1">
    <property type="nucleotide sequence ID" value="NZ_CP017666.1"/>
</dbReference>
<dbReference type="AlphaFoldDB" id="A0A4V4RX10"/>
<dbReference type="EMBL" id="SSXK01000028">
    <property type="protein sequence ID" value="TII01975.1"/>
    <property type="molecule type" value="Genomic_DNA"/>
</dbReference>